<feature type="domain" description="DNA methylase adenine-specific" evidence="1">
    <location>
        <begin position="102"/>
        <end position="310"/>
    </location>
</feature>
<accession>A0A0R1HKJ8</accession>
<dbReference type="EMBL" id="AZCX01000011">
    <property type="protein sequence ID" value="KRK47205.1"/>
    <property type="molecule type" value="Genomic_DNA"/>
</dbReference>
<dbReference type="PIRSF" id="PIRSF026567">
    <property type="entry name" value="Adenine_mtase_bact_prd"/>
    <property type="match status" value="1"/>
</dbReference>
<dbReference type="PANTHER" id="PTHR41313:SF1">
    <property type="entry name" value="DNA METHYLASE ADENINE-SPECIFIC DOMAIN-CONTAINING PROTEIN"/>
    <property type="match status" value="1"/>
</dbReference>
<reference evidence="3 4" key="1">
    <citation type="journal article" date="2015" name="Genome Announc.">
        <title>Expanding the biotechnology potential of lactobacilli through comparative genomics of 213 strains and associated genera.</title>
        <authorList>
            <person name="Sun Z."/>
            <person name="Harris H.M."/>
            <person name="McCann A."/>
            <person name="Guo C."/>
            <person name="Argimon S."/>
            <person name="Zhang W."/>
            <person name="Yang X."/>
            <person name="Jeffery I.B."/>
            <person name="Cooney J.C."/>
            <person name="Kagawa T.F."/>
            <person name="Liu W."/>
            <person name="Song Y."/>
            <person name="Salvetti E."/>
            <person name="Wrobel A."/>
            <person name="Rasinkangas P."/>
            <person name="Parkhill J."/>
            <person name="Rea M.C."/>
            <person name="O'Sullivan O."/>
            <person name="Ritari J."/>
            <person name="Douillard F.P."/>
            <person name="Paul Ross R."/>
            <person name="Yang R."/>
            <person name="Briner A.E."/>
            <person name="Felis G.E."/>
            <person name="de Vos W.M."/>
            <person name="Barrangou R."/>
            <person name="Klaenhammer T.R."/>
            <person name="Caufield P.W."/>
            <person name="Cui Y."/>
            <person name="Zhang H."/>
            <person name="O'Toole P.W."/>
        </authorList>
    </citation>
    <scope>NUCLEOTIDE SEQUENCE [LARGE SCALE GENOMIC DNA]</scope>
    <source>
        <strain evidence="3 4">JCM 15530</strain>
    </source>
</reference>
<dbReference type="InterPro" id="IPR003356">
    <property type="entry name" value="DNA_methylase_A-5"/>
</dbReference>
<keyword evidence="3" id="KW-0489">Methyltransferase</keyword>
<protein>
    <submittedName>
        <fullName evidence="3">Adenine-specific DNA methylase</fullName>
    </submittedName>
</protein>
<dbReference type="InterPro" id="IPR029063">
    <property type="entry name" value="SAM-dependent_MTases_sf"/>
</dbReference>
<dbReference type="GO" id="GO:0003677">
    <property type="term" value="F:DNA binding"/>
    <property type="evidence" value="ECO:0007669"/>
    <property type="project" value="InterPro"/>
</dbReference>
<dbReference type="Gene3D" id="1.10.150.470">
    <property type="match status" value="1"/>
</dbReference>
<dbReference type="PATRIC" id="fig|1302272.5.peg.664"/>
<dbReference type="Proteomes" id="UP000050911">
    <property type="component" value="Unassembled WGS sequence"/>
</dbReference>
<dbReference type="AlphaFoldDB" id="A0A0R1HKJ8"/>
<dbReference type="STRING" id="1302272.FC96_GL000665"/>
<dbReference type="PANTHER" id="PTHR41313">
    <property type="entry name" value="ADENINE-SPECIFIC METHYLTRANSFERASE"/>
    <property type="match status" value="1"/>
</dbReference>
<dbReference type="InterPro" id="IPR048375">
    <property type="entry name" value="YtxK-like_N"/>
</dbReference>
<dbReference type="InterPro" id="IPR016843">
    <property type="entry name" value="S-AdoMet-dep_Ade-MeTrfase_prd"/>
</dbReference>
<sequence length="341" mass="37608">MTTLSLKETETLFNVFDQSSQLLKDALATSYLDAFIESGDNLIENHVQVEDGRPDTATVEQLTTLYQQVDLPTYNAETVRQAVQLTMLKAIQEDKIQGNHQITPDSIGMVMGYLLIRLVEKQQKLVLLDPAVGTANLLTTVMNQLTDATAHDLSAIGFDNDDSMLSVADINVTLQHATVELRHQDAIGDLLISPVDAVVSDLPVGYYPIDEKATKFKTAAKEGHSYVHHLLIEQSMQNLKPGGFALLLVPSQLFSTSETKGLLDFLQGTAYLQAFLTLPKDLFAANQSEKAILLLQRPGETAKQADKVMIGEFPSFKDQSGFQKFLAEVVNWELNDLLAVK</sequence>
<comment type="caution">
    <text evidence="3">The sequence shown here is derived from an EMBL/GenBank/DDBJ whole genome shotgun (WGS) entry which is preliminary data.</text>
</comment>
<dbReference type="Pfam" id="PF02384">
    <property type="entry name" value="N6_Mtase"/>
    <property type="match status" value="1"/>
</dbReference>
<organism evidence="3 4">
    <name type="scientific">Secundilactobacillus kimchicus JCM 15530</name>
    <dbReference type="NCBI Taxonomy" id="1302272"/>
    <lineage>
        <taxon>Bacteria</taxon>
        <taxon>Bacillati</taxon>
        <taxon>Bacillota</taxon>
        <taxon>Bacilli</taxon>
        <taxon>Lactobacillales</taxon>
        <taxon>Lactobacillaceae</taxon>
        <taxon>Secundilactobacillus</taxon>
    </lineage>
</organism>
<dbReference type="GO" id="GO:0008170">
    <property type="term" value="F:N-methyltransferase activity"/>
    <property type="evidence" value="ECO:0007669"/>
    <property type="project" value="InterPro"/>
</dbReference>
<evidence type="ECO:0000259" key="1">
    <source>
        <dbReference type="Pfam" id="PF02384"/>
    </source>
</evidence>
<feature type="domain" description="YtxK-like N-terminal helical" evidence="2">
    <location>
        <begin position="10"/>
        <end position="90"/>
    </location>
</feature>
<evidence type="ECO:0000259" key="2">
    <source>
        <dbReference type="Pfam" id="PF21106"/>
    </source>
</evidence>
<keyword evidence="3" id="KW-0808">Transferase</keyword>
<proteinExistence type="predicted"/>
<evidence type="ECO:0000313" key="4">
    <source>
        <dbReference type="Proteomes" id="UP000050911"/>
    </source>
</evidence>
<evidence type="ECO:0000313" key="3">
    <source>
        <dbReference type="EMBL" id="KRK47205.1"/>
    </source>
</evidence>
<dbReference type="Gene3D" id="3.40.50.150">
    <property type="entry name" value="Vaccinia Virus protein VP39"/>
    <property type="match status" value="1"/>
</dbReference>
<dbReference type="GO" id="GO:0032259">
    <property type="term" value="P:methylation"/>
    <property type="evidence" value="ECO:0007669"/>
    <property type="project" value="UniProtKB-KW"/>
</dbReference>
<dbReference type="InterPro" id="IPR052933">
    <property type="entry name" value="DNA_Protect_Modify"/>
</dbReference>
<gene>
    <name evidence="3" type="ORF">FC96_GL000665</name>
</gene>
<dbReference type="SUPFAM" id="SSF53335">
    <property type="entry name" value="S-adenosyl-L-methionine-dependent methyltransferases"/>
    <property type="match status" value="1"/>
</dbReference>
<keyword evidence="4" id="KW-1185">Reference proteome</keyword>
<dbReference type="Pfam" id="PF21106">
    <property type="entry name" value="YtxK_like"/>
    <property type="match status" value="1"/>
</dbReference>
<name>A0A0R1HKJ8_9LACO</name>